<protein>
    <submittedName>
        <fullName evidence="3">Uncharacterized protein</fullName>
    </submittedName>
</protein>
<dbReference type="EMBL" id="CAJEWN010000626">
    <property type="protein sequence ID" value="CAD2187180.1"/>
    <property type="molecule type" value="Genomic_DNA"/>
</dbReference>
<evidence type="ECO:0000313" key="4">
    <source>
        <dbReference type="EMBL" id="CAD2206119.1"/>
    </source>
</evidence>
<feature type="compositionally biased region" description="Polar residues" evidence="2">
    <location>
        <begin position="1"/>
        <end position="11"/>
    </location>
</feature>
<comment type="caution">
    <text evidence="3">The sequence shown here is derived from an EMBL/GenBank/DDBJ whole genome shotgun (WGS) entry which is preliminary data.</text>
</comment>
<keyword evidence="1" id="KW-0175">Coiled coil</keyword>
<name>A0A6V7WJJ8_MELEN</name>
<evidence type="ECO:0000313" key="5">
    <source>
        <dbReference type="Proteomes" id="UP000580250"/>
    </source>
</evidence>
<evidence type="ECO:0000313" key="3">
    <source>
        <dbReference type="EMBL" id="CAD2187180.1"/>
    </source>
</evidence>
<accession>A0A6V7WJJ8</accession>
<feature type="region of interest" description="Disordered" evidence="2">
    <location>
        <begin position="1"/>
        <end position="21"/>
    </location>
</feature>
<proteinExistence type="predicted"/>
<organism evidence="3 5">
    <name type="scientific">Meloidogyne enterolobii</name>
    <name type="common">Root-knot nematode worm</name>
    <name type="synonym">Meloidogyne mayaguensis</name>
    <dbReference type="NCBI Taxonomy" id="390850"/>
    <lineage>
        <taxon>Eukaryota</taxon>
        <taxon>Metazoa</taxon>
        <taxon>Ecdysozoa</taxon>
        <taxon>Nematoda</taxon>
        <taxon>Chromadorea</taxon>
        <taxon>Rhabditida</taxon>
        <taxon>Tylenchina</taxon>
        <taxon>Tylenchomorpha</taxon>
        <taxon>Tylenchoidea</taxon>
        <taxon>Meloidogynidae</taxon>
        <taxon>Meloidogyninae</taxon>
        <taxon>Meloidogyne</taxon>
    </lineage>
</organism>
<reference evidence="3 5" key="1">
    <citation type="submission" date="2020-08" db="EMBL/GenBank/DDBJ databases">
        <authorList>
            <person name="Koutsovoulos G."/>
            <person name="Danchin GJ E."/>
        </authorList>
    </citation>
    <scope>NUCLEOTIDE SEQUENCE [LARGE SCALE GENOMIC DNA]</scope>
</reference>
<dbReference type="AlphaFoldDB" id="A0A6V7WJJ8"/>
<dbReference type="Proteomes" id="UP000580250">
    <property type="component" value="Unassembled WGS sequence"/>
</dbReference>
<evidence type="ECO:0000256" key="1">
    <source>
        <dbReference type="SAM" id="Coils"/>
    </source>
</evidence>
<evidence type="ECO:0000256" key="2">
    <source>
        <dbReference type="SAM" id="MobiDB-lite"/>
    </source>
</evidence>
<sequence length="55" mass="6555">MNTQKKASNLAISPKTEHKNRLAYRQKKMEELNKLKQKIKQLDDELEKWDKAGKE</sequence>
<gene>
    <name evidence="3" type="ORF">MENT_LOCUS39745</name>
    <name evidence="4" type="ORF">MENT_LOCUS59977</name>
</gene>
<feature type="coiled-coil region" evidence="1">
    <location>
        <begin position="25"/>
        <end position="52"/>
    </location>
</feature>
<dbReference type="EMBL" id="CAJEWN010002999">
    <property type="protein sequence ID" value="CAD2206119.1"/>
    <property type="molecule type" value="Genomic_DNA"/>
</dbReference>